<dbReference type="AlphaFoldDB" id="A0A1F5YQ54"/>
<proteinExistence type="predicted"/>
<accession>A0A1F5YQ54</accession>
<comment type="caution">
    <text evidence="1">The sequence shown here is derived from an EMBL/GenBank/DDBJ whole genome shotgun (WGS) entry which is preliminary data.</text>
</comment>
<evidence type="ECO:0000313" key="1">
    <source>
        <dbReference type="EMBL" id="OGG02214.1"/>
    </source>
</evidence>
<sequence length="590" mass="67406">MRPVLILLGIAWLALACCREDSGRMRRVPDTFDLRDRAAASINFLTRQPDRSQGMLPYFWTFYGDGPAELRHNHWDYSENPGRFLYGLIAARQVTGSLRGIEEERLLEKQIYASMTGGNGLSWRPAFSPSSFTRGQPEMNLWDNRSVFMGLLSLYMEYGEPQVKERLEAMLDGLEKLALRRDSCLYFEQEAYYPGHVVDPAHEPVVGQHSSGWITPLVKYYQVTGSRRALEMARGLANFIVDYHHTSLKSRAVLGISNVHGALFGLAGVIRAAQLDGNRAHLEWAERLVRYAADSLASDFGWVREMENREWMKPEDTNSTETCTIVDLLQCALLLARPGYPQYWDLVERYVRNYFSEAQLMDTGWLRAPGRREDNVGSSFSEVPERVRGSFIGWGAPNDLVDSTARVRRAIQNCCGPHGAWGMFLVWHRIITRENGAVRVNLALNIESPWCRLDSYVPYEGKLEVLMYEAAPLLVRVPPDVEQAAVCCLVDRKAVEVQWEGGYVRFDSLKAFQKATVQYPLKKEIRTEKIDNTEYKVEWKGTTVLSIDPPGKIAPLFQREKFRAVQAPLKTEPDPFYRPEIARAFNEIDW</sequence>
<reference evidence="1 2" key="1">
    <citation type="journal article" date="2016" name="Nat. Commun.">
        <title>Thousands of microbial genomes shed light on interconnected biogeochemical processes in an aquifer system.</title>
        <authorList>
            <person name="Anantharaman K."/>
            <person name="Brown C.T."/>
            <person name="Hug L.A."/>
            <person name="Sharon I."/>
            <person name="Castelle C.J."/>
            <person name="Probst A.J."/>
            <person name="Thomas B.C."/>
            <person name="Singh A."/>
            <person name="Wilkins M.J."/>
            <person name="Karaoz U."/>
            <person name="Brodie E.L."/>
            <person name="Williams K.H."/>
            <person name="Hubbard S.S."/>
            <person name="Banfield J.F."/>
        </authorList>
    </citation>
    <scope>NUCLEOTIDE SEQUENCE [LARGE SCALE GENOMIC DNA]</scope>
</reference>
<organism evidence="1 2">
    <name type="scientific">Candidatus Glassbacteria bacterium RIFCSPLOWO2_12_FULL_58_11</name>
    <dbReference type="NCBI Taxonomy" id="1817867"/>
    <lineage>
        <taxon>Bacteria</taxon>
        <taxon>Candidatus Glassiibacteriota</taxon>
    </lineage>
</organism>
<dbReference type="SUPFAM" id="SSF48208">
    <property type="entry name" value="Six-hairpin glycosidases"/>
    <property type="match status" value="1"/>
</dbReference>
<evidence type="ECO:0000313" key="2">
    <source>
        <dbReference type="Proteomes" id="UP000179129"/>
    </source>
</evidence>
<dbReference type="STRING" id="1817867.A3F83_14770"/>
<dbReference type="EMBL" id="MFIX01000191">
    <property type="protein sequence ID" value="OGG02214.1"/>
    <property type="molecule type" value="Genomic_DNA"/>
</dbReference>
<gene>
    <name evidence="1" type="ORF">A3F83_14770</name>
</gene>
<dbReference type="InterPro" id="IPR008928">
    <property type="entry name" value="6-hairpin_glycosidase_sf"/>
</dbReference>
<dbReference type="PROSITE" id="PS51257">
    <property type="entry name" value="PROKAR_LIPOPROTEIN"/>
    <property type="match status" value="1"/>
</dbReference>
<dbReference type="GO" id="GO:0005975">
    <property type="term" value="P:carbohydrate metabolic process"/>
    <property type="evidence" value="ECO:0007669"/>
    <property type="project" value="InterPro"/>
</dbReference>
<name>A0A1F5YQ54_9BACT</name>
<protein>
    <submittedName>
        <fullName evidence="1">Uncharacterized protein</fullName>
    </submittedName>
</protein>
<dbReference type="Proteomes" id="UP000179129">
    <property type="component" value="Unassembled WGS sequence"/>
</dbReference>